<dbReference type="PANTHER" id="PTHR19288">
    <property type="entry name" value="4-NITROPHENYLPHOSPHATASE-RELATED"/>
    <property type="match status" value="1"/>
</dbReference>
<dbReference type="Pfam" id="PF13344">
    <property type="entry name" value="Hydrolase_6"/>
    <property type="match status" value="1"/>
</dbReference>
<keyword evidence="1" id="KW-0378">Hydrolase</keyword>
<evidence type="ECO:0000313" key="2">
    <source>
        <dbReference type="Proteomes" id="UP000479756"/>
    </source>
</evidence>
<dbReference type="EMBL" id="JAAGWZ010000001">
    <property type="protein sequence ID" value="NEM89912.1"/>
    <property type="molecule type" value="Genomic_DNA"/>
</dbReference>
<dbReference type="Pfam" id="PF13242">
    <property type="entry name" value="Hydrolase_like"/>
    <property type="match status" value="1"/>
</dbReference>
<dbReference type="InterPro" id="IPR036412">
    <property type="entry name" value="HAD-like_sf"/>
</dbReference>
<dbReference type="GO" id="GO:0016791">
    <property type="term" value="F:phosphatase activity"/>
    <property type="evidence" value="ECO:0007669"/>
    <property type="project" value="TreeGrafter"/>
</dbReference>
<reference evidence="1 2" key="1">
    <citation type="journal article" date="2014" name="Int. J. Syst. Evol. Microbiol.">
        <title>Description of Galbitalea soli gen. nov., sp. nov., and Frondihabitans sucicola sp. nov.</title>
        <authorList>
            <person name="Kim S.J."/>
            <person name="Lim J.M."/>
            <person name="Ahn J.H."/>
            <person name="Weon H.Y."/>
            <person name="Hamada M."/>
            <person name="Suzuki K."/>
            <person name="Ahn T.Y."/>
            <person name="Kwon S.W."/>
        </authorList>
    </citation>
    <scope>NUCLEOTIDE SEQUENCE [LARGE SCALE GENOMIC DNA]</scope>
    <source>
        <strain evidence="1 2">NBRC 108727</strain>
    </source>
</reference>
<proteinExistence type="predicted"/>
<protein>
    <submittedName>
        <fullName evidence="1">HAD-IIA family hydrolase</fullName>
    </submittedName>
</protein>
<dbReference type="InterPro" id="IPR006357">
    <property type="entry name" value="HAD-SF_hydro_IIA"/>
</dbReference>
<dbReference type="InterPro" id="IPR023214">
    <property type="entry name" value="HAD_sf"/>
</dbReference>
<keyword evidence="2" id="KW-1185">Reference proteome</keyword>
<dbReference type="Gene3D" id="3.40.50.1000">
    <property type="entry name" value="HAD superfamily/HAD-like"/>
    <property type="match status" value="2"/>
</dbReference>
<evidence type="ECO:0000313" key="1">
    <source>
        <dbReference type="EMBL" id="NEM89912.1"/>
    </source>
</evidence>
<dbReference type="PANTHER" id="PTHR19288:SF95">
    <property type="entry name" value="D-GLYCEROL 3-PHOSPHATE PHOSPHATASE"/>
    <property type="match status" value="1"/>
</dbReference>
<accession>A0A7C9PKV5</accession>
<name>A0A7C9PKV5_9MICO</name>
<gene>
    <name evidence="1" type="ORF">G3T37_00915</name>
</gene>
<sequence length="333" mass="34535">MVDPSSPLSGVDLLLLDLDGVVYKGHDAIPYAVESINAAASSARVGYITNNASRTDAAVAAQLSTFGLTVAPSDVVTSPQAAVRLLAGLVPAGSTILVVGGEGLIVEVERAGFRTTDSALDEPAAVIQGFAPQVGWTQLAEASFALHTGIPWVATNTDWTIPVARGIAPGNGTLVSAVHTAVGILPVVAGKPEAAIYHQAVDRFGASRALFIGDRLDTDILGANRAEIPSALVLTGIDGAKQVIAAKPEERPTFILDDLRGLFEPYPVIQAGTDSDGSIVTVVGETVIRRRESVLTIEDRGSNRLDLVRAGAAAVWTSGLPIYALEVPAELYS</sequence>
<dbReference type="RefSeq" id="WP_163471600.1">
    <property type="nucleotide sequence ID" value="NZ_JAAGWZ010000001.1"/>
</dbReference>
<organism evidence="1 2">
    <name type="scientific">Galbitalea soli</name>
    <dbReference type="NCBI Taxonomy" id="1268042"/>
    <lineage>
        <taxon>Bacteria</taxon>
        <taxon>Bacillati</taxon>
        <taxon>Actinomycetota</taxon>
        <taxon>Actinomycetes</taxon>
        <taxon>Micrococcales</taxon>
        <taxon>Microbacteriaceae</taxon>
        <taxon>Galbitalea</taxon>
    </lineage>
</organism>
<comment type="caution">
    <text evidence="1">The sequence shown here is derived from an EMBL/GenBank/DDBJ whole genome shotgun (WGS) entry which is preliminary data.</text>
</comment>
<dbReference type="NCBIfam" id="TIGR01460">
    <property type="entry name" value="HAD-SF-IIA"/>
    <property type="match status" value="1"/>
</dbReference>
<dbReference type="AlphaFoldDB" id="A0A7C9PKV5"/>
<dbReference type="GO" id="GO:0005737">
    <property type="term" value="C:cytoplasm"/>
    <property type="evidence" value="ECO:0007669"/>
    <property type="project" value="TreeGrafter"/>
</dbReference>
<dbReference type="SUPFAM" id="SSF56784">
    <property type="entry name" value="HAD-like"/>
    <property type="match status" value="1"/>
</dbReference>
<dbReference type="Proteomes" id="UP000479756">
    <property type="component" value="Unassembled WGS sequence"/>
</dbReference>